<name>A0ABW2IKF9_9PROT</name>
<sequence length="247" mass="27335">MKFSPLLLLGISSISMSAYAQATYNGEGSFTAGYTTGNTETKDVGIGLKLSREGNIWRQSGEFKADYGENASTENKNRIFTAAQLDRKFDNPRWSAYGRTTHEQDQFSGFDSRTFVGGGIGYIALEGDKATWTIEGGPGWRFDVVQATTRNDIFYPSDREDSVALRAGSTFNYQFNDNVTFSNDTNAVYTQASTQFINGLSLTANLFNDVSARFSFDARYDTDPPSGRTEKTDTASKISFVYAFSNR</sequence>
<proteinExistence type="predicted"/>
<evidence type="ECO:0000313" key="2">
    <source>
        <dbReference type="EMBL" id="MFC7291305.1"/>
    </source>
</evidence>
<organism evidence="2 3">
    <name type="scientific">Hirschia litorea</name>
    <dbReference type="NCBI Taxonomy" id="1199156"/>
    <lineage>
        <taxon>Bacteria</taxon>
        <taxon>Pseudomonadati</taxon>
        <taxon>Pseudomonadota</taxon>
        <taxon>Alphaproteobacteria</taxon>
        <taxon>Hyphomonadales</taxon>
        <taxon>Hyphomonadaceae</taxon>
        <taxon>Hirschia</taxon>
    </lineage>
</organism>
<evidence type="ECO:0000313" key="3">
    <source>
        <dbReference type="Proteomes" id="UP001596492"/>
    </source>
</evidence>
<dbReference type="InterPro" id="IPR007433">
    <property type="entry name" value="DUF481"/>
</dbReference>
<comment type="caution">
    <text evidence="2">The sequence shown here is derived from an EMBL/GenBank/DDBJ whole genome shotgun (WGS) entry which is preliminary data.</text>
</comment>
<dbReference type="Proteomes" id="UP001596492">
    <property type="component" value="Unassembled WGS sequence"/>
</dbReference>
<reference evidence="3" key="1">
    <citation type="journal article" date="2019" name="Int. J. Syst. Evol. Microbiol.">
        <title>The Global Catalogue of Microorganisms (GCM) 10K type strain sequencing project: providing services to taxonomists for standard genome sequencing and annotation.</title>
        <authorList>
            <consortium name="The Broad Institute Genomics Platform"/>
            <consortium name="The Broad Institute Genome Sequencing Center for Infectious Disease"/>
            <person name="Wu L."/>
            <person name="Ma J."/>
        </authorList>
    </citation>
    <scope>NUCLEOTIDE SEQUENCE [LARGE SCALE GENOMIC DNA]</scope>
    <source>
        <strain evidence="3">CCUG 51308</strain>
    </source>
</reference>
<dbReference type="EMBL" id="JBHTBR010000002">
    <property type="protein sequence ID" value="MFC7291305.1"/>
    <property type="molecule type" value="Genomic_DNA"/>
</dbReference>
<feature type="chain" id="PRO_5045103487" evidence="1">
    <location>
        <begin position="21"/>
        <end position="247"/>
    </location>
</feature>
<keyword evidence="1" id="KW-0732">Signal</keyword>
<evidence type="ECO:0000256" key="1">
    <source>
        <dbReference type="SAM" id="SignalP"/>
    </source>
</evidence>
<accession>A0ABW2IKF9</accession>
<keyword evidence="3" id="KW-1185">Reference proteome</keyword>
<gene>
    <name evidence="2" type="ORF">ACFQS8_06730</name>
</gene>
<dbReference type="RefSeq" id="WP_382166498.1">
    <property type="nucleotide sequence ID" value="NZ_JBHTBR010000002.1"/>
</dbReference>
<protein>
    <submittedName>
        <fullName evidence="2">YdiY family protein</fullName>
    </submittedName>
</protein>
<feature type="signal peptide" evidence="1">
    <location>
        <begin position="1"/>
        <end position="20"/>
    </location>
</feature>
<dbReference type="Pfam" id="PF04338">
    <property type="entry name" value="DUF481"/>
    <property type="match status" value="1"/>
</dbReference>